<accession>A0ABQ8J2Z6</accession>
<evidence type="ECO:0008006" key="5">
    <source>
        <dbReference type="Google" id="ProtNLM"/>
    </source>
</evidence>
<evidence type="ECO:0000256" key="1">
    <source>
        <dbReference type="SAM" id="MobiDB-lite"/>
    </source>
</evidence>
<feature type="transmembrane region" description="Helical" evidence="2">
    <location>
        <begin position="294"/>
        <end position="315"/>
    </location>
</feature>
<name>A0ABQ8J2Z6_DERPT</name>
<organism evidence="3 4">
    <name type="scientific">Dermatophagoides pteronyssinus</name>
    <name type="common">European house dust mite</name>
    <dbReference type="NCBI Taxonomy" id="6956"/>
    <lineage>
        <taxon>Eukaryota</taxon>
        <taxon>Metazoa</taxon>
        <taxon>Ecdysozoa</taxon>
        <taxon>Arthropoda</taxon>
        <taxon>Chelicerata</taxon>
        <taxon>Arachnida</taxon>
        <taxon>Acari</taxon>
        <taxon>Acariformes</taxon>
        <taxon>Sarcoptiformes</taxon>
        <taxon>Astigmata</taxon>
        <taxon>Psoroptidia</taxon>
        <taxon>Analgoidea</taxon>
        <taxon>Pyroglyphidae</taxon>
        <taxon>Dermatophagoidinae</taxon>
        <taxon>Dermatophagoides</taxon>
    </lineage>
</organism>
<feature type="compositionally biased region" description="Low complexity" evidence="1">
    <location>
        <begin position="453"/>
        <end position="463"/>
    </location>
</feature>
<evidence type="ECO:0000313" key="4">
    <source>
        <dbReference type="Proteomes" id="UP000887458"/>
    </source>
</evidence>
<comment type="caution">
    <text evidence="3">The sequence shown here is derived from an EMBL/GenBank/DDBJ whole genome shotgun (WGS) entry which is preliminary data.</text>
</comment>
<reference evidence="3 4" key="2">
    <citation type="journal article" date="2022" name="Mol. Biol. Evol.">
        <title>Comparative Genomics Reveals Insights into the Divergent Evolution of Astigmatic Mites and Household Pest Adaptations.</title>
        <authorList>
            <person name="Xiong Q."/>
            <person name="Wan A.T."/>
            <person name="Liu X."/>
            <person name="Fung C.S."/>
            <person name="Xiao X."/>
            <person name="Malainual N."/>
            <person name="Hou J."/>
            <person name="Wang L."/>
            <person name="Wang M."/>
            <person name="Yang K.Y."/>
            <person name="Cui Y."/>
            <person name="Leung E.L."/>
            <person name="Nong W."/>
            <person name="Shin S.K."/>
            <person name="Au S.W."/>
            <person name="Jeong K.Y."/>
            <person name="Chew F.T."/>
            <person name="Hui J.H."/>
            <person name="Leung T.F."/>
            <person name="Tungtrongchitr A."/>
            <person name="Zhong N."/>
            <person name="Liu Z."/>
            <person name="Tsui S.K."/>
        </authorList>
    </citation>
    <scope>NUCLEOTIDE SEQUENCE [LARGE SCALE GENOMIC DNA]</scope>
    <source>
        <strain evidence="3">Derp</strain>
    </source>
</reference>
<reference evidence="3 4" key="1">
    <citation type="journal article" date="2018" name="J. Allergy Clin. Immunol.">
        <title>High-quality assembly of Dermatophagoides pteronyssinus genome and transcriptome reveals a wide range of novel allergens.</title>
        <authorList>
            <person name="Liu X.Y."/>
            <person name="Yang K.Y."/>
            <person name="Wang M.Q."/>
            <person name="Kwok J.S."/>
            <person name="Zeng X."/>
            <person name="Yang Z."/>
            <person name="Xiao X.J."/>
            <person name="Lau C.P."/>
            <person name="Li Y."/>
            <person name="Huang Z.M."/>
            <person name="Ba J.G."/>
            <person name="Yim A.K."/>
            <person name="Ouyang C.Y."/>
            <person name="Ngai S.M."/>
            <person name="Chan T.F."/>
            <person name="Leung E.L."/>
            <person name="Liu L."/>
            <person name="Liu Z.G."/>
            <person name="Tsui S.K."/>
        </authorList>
    </citation>
    <scope>NUCLEOTIDE SEQUENCE [LARGE SCALE GENOMIC DNA]</scope>
    <source>
        <strain evidence="3">Derp</strain>
    </source>
</reference>
<keyword evidence="2" id="KW-1133">Transmembrane helix</keyword>
<keyword evidence="2" id="KW-0812">Transmembrane</keyword>
<feature type="region of interest" description="Disordered" evidence="1">
    <location>
        <begin position="430"/>
        <end position="463"/>
    </location>
</feature>
<keyword evidence="2" id="KW-0472">Membrane</keyword>
<dbReference type="EMBL" id="NJHN03000086">
    <property type="protein sequence ID" value="KAH9416816.1"/>
    <property type="molecule type" value="Genomic_DNA"/>
</dbReference>
<dbReference type="Proteomes" id="UP000887458">
    <property type="component" value="Unassembled WGS sequence"/>
</dbReference>
<gene>
    <name evidence="3" type="ORF">DERP_011931</name>
</gene>
<proteinExistence type="predicted"/>
<sequence length="463" mass="52338">MIDNNLNLVVYCQQQHEDYNGNFVSSLSLSESSSSLSSSESSSSTKIKYLNRQCDFENIPARGCFLRESYCSLHVCICKPDFPINIADRLCLAKLKSIGDQCEFNDECQLGSICSSNIDSLDIDSDGDGIDHHHQDYRTSKTKKICRCKIGHVYSEKQRKCMKGLKGSSCLNDSDCQTNMFCSLEQCECKNGFEWSTAEDNCLKRSRYGELCDQSINCKFYDEFSECDSQTKHCVCGQFLSHKYLLDEVTGRCISNCPEHRFNHTSQTCLPAKTTVEYSLLDPTSNERKSSLQYGIYIALSMAPFFIFALIGFIYRYINPLYGTLPDTFDHHQHCHHPVVTQQTITENHNDNDDGNGLNSSTLVNNNNNNNSHYCLSIDFDINVNNDNNRPFSFGISPNHTIPSTTIICDSSFEQQHQPSLSIAATIQLPEPPPSYDLSSQDMPPSYDEAVAQQQQQQIPKNY</sequence>
<evidence type="ECO:0000313" key="3">
    <source>
        <dbReference type="EMBL" id="KAH9416816.1"/>
    </source>
</evidence>
<protein>
    <recommendedName>
        <fullName evidence="5">EB domain-containing protein</fullName>
    </recommendedName>
</protein>
<keyword evidence="4" id="KW-1185">Reference proteome</keyword>
<evidence type="ECO:0000256" key="2">
    <source>
        <dbReference type="SAM" id="Phobius"/>
    </source>
</evidence>